<organism evidence="3 4">
    <name type="scientific">Nitrincola tapanii</name>
    <dbReference type="NCBI Taxonomy" id="1708751"/>
    <lineage>
        <taxon>Bacteria</taxon>
        <taxon>Pseudomonadati</taxon>
        <taxon>Pseudomonadota</taxon>
        <taxon>Gammaproteobacteria</taxon>
        <taxon>Oceanospirillales</taxon>
        <taxon>Oceanospirillaceae</taxon>
        <taxon>Nitrincola</taxon>
    </lineage>
</organism>
<comment type="caution">
    <text evidence="3">The sequence shown here is derived from an EMBL/GenBank/DDBJ whole genome shotgun (WGS) entry which is preliminary data.</text>
</comment>
<dbReference type="InterPro" id="IPR006016">
    <property type="entry name" value="UspA"/>
</dbReference>
<dbReference type="CDD" id="cd00293">
    <property type="entry name" value="USP-like"/>
    <property type="match status" value="2"/>
</dbReference>
<gene>
    <name evidence="3" type="ORF">E1H14_00845</name>
</gene>
<feature type="domain" description="UspA" evidence="2">
    <location>
        <begin position="2"/>
        <end position="156"/>
    </location>
</feature>
<dbReference type="PANTHER" id="PTHR46268:SF6">
    <property type="entry name" value="UNIVERSAL STRESS PROTEIN UP12"/>
    <property type="match status" value="1"/>
</dbReference>
<evidence type="ECO:0000256" key="1">
    <source>
        <dbReference type="ARBA" id="ARBA00008791"/>
    </source>
</evidence>
<keyword evidence="4" id="KW-1185">Reference proteome</keyword>
<dbReference type="EMBL" id="SMRS01000001">
    <property type="protein sequence ID" value="KAA0876313.1"/>
    <property type="molecule type" value="Genomic_DNA"/>
</dbReference>
<dbReference type="Gene3D" id="3.40.50.12370">
    <property type="match status" value="1"/>
</dbReference>
<dbReference type="PRINTS" id="PR01438">
    <property type="entry name" value="UNVRSLSTRESS"/>
</dbReference>
<dbReference type="SUPFAM" id="SSF52402">
    <property type="entry name" value="Adenine nucleotide alpha hydrolases-like"/>
    <property type="match status" value="2"/>
</dbReference>
<feature type="domain" description="UspA" evidence="2">
    <location>
        <begin position="209"/>
        <end position="284"/>
    </location>
</feature>
<evidence type="ECO:0000313" key="3">
    <source>
        <dbReference type="EMBL" id="KAA0876313.1"/>
    </source>
</evidence>
<dbReference type="Proteomes" id="UP000325302">
    <property type="component" value="Unassembled WGS sequence"/>
</dbReference>
<protein>
    <submittedName>
        <fullName evidence="3">Universal stress protein</fullName>
    </submittedName>
</protein>
<dbReference type="AlphaFoldDB" id="A0A5A9W717"/>
<evidence type="ECO:0000313" key="4">
    <source>
        <dbReference type="Proteomes" id="UP000325302"/>
    </source>
</evidence>
<accession>A0A5A9W717</accession>
<proteinExistence type="inferred from homology"/>
<dbReference type="OrthoDB" id="9804721at2"/>
<dbReference type="PANTHER" id="PTHR46268">
    <property type="entry name" value="STRESS RESPONSE PROTEIN NHAX"/>
    <property type="match status" value="1"/>
</dbReference>
<dbReference type="InterPro" id="IPR006015">
    <property type="entry name" value="Universal_stress_UspA"/>
</dbReference>
<sequence>MSKVIACIDTFNHMAETVCDYAAWASQKMKAPLTLLHALEKPNTLPATNLSGSIGLGTREHLLEELAELDQQRSRLLREQGRLMLEEAQQRVLQQGISESETLQRHGTLQESLTTLEAEIGLLVMGREGCHEQPGQQHVGTHLESVIRTLHHPILVTVGDFVPPKRFMVAYDASQTSRSILERIAASPLLRGIPCTLLLIGANTEIEQSLLDEAAAQLAAQGFEVNCEIRAGEVAPCIQQAISDLSVDLLVMGAYGHSRIRQFLVGSTTTKLLQKSQIPLLILR</sequence>
<name>A0A5A9W717_9GAMM</name>
<comment type="similarity">
    <text evidence="1">Belongs to the universal stress protein A family.</text>
</comment>
<dbReference type="RefSeq" id="WP_149389563.1">
    <property type="nucleotide sequence ID" value="NZ_SMRS01000001.1"/>
</dbReference>
<reference evidence="3 4" key="1">
    <citation type="submission" date="2019-03" db="EMBL/GenBank/DDBJ databases">
        <title>Nitrincola sp. nov. isolated from an Indian soda lake.</title>
        <authorList>
            <person name="Joshi A."/>
            <person name="Thite S.V."/>
            <person name="Joseph N."/>
            <person name="Dhotre D."/>
            <person name="Moorthy M."/>
            <person name="Shouche Y.S."/>
        </authorList>
    </citation>
    <scope>NUCLEOTIDE SEQUENCE [LARGE SCALE GENOMIC DNA]</scope>
    <source>
        <strain evidence="3 4">MEB193</strain>
    </source>
</reference>
<evidence type="ECO:0000259" key="2">
    <source>
        <dbReference type="Pfam" id="PF00582"/>
    </source>
</evidence>
<dbReference type="Pfam" id="PF00582">
    <property type="entry name" value="Usp"/>
    <property type="match status" value="2"/>
</dbReference>